<keyword evidence="2" id="KW-1133">Transmembrane helix</keyword>
<accession>A0A7S0YE02</accession>
<evidence type="ECO:0000256" key="1">
    <source>
        <dbReference type="SAM" id="MobiDB-lite"/>
    </source>
</evidence>
<gene>
    <name evidence="3" type="ORF">PPAR00522_LOCUS1645</name>
</gene>
<sequence>MVFGSLSAAGGFQGPLASYVALSAVATLAISFIINLWAFSNSALVALLGLLSIYTSSDELLILFVWFVPAIGMLELGRLLFGSSSNHLRILYCLLVIVQQIVQFAGAYCGWVLHQGNTGGDAYLMNNTNSPHQLYGATSGFYSQDPFAATYQPPRQPGLGEAADLGLPATHVTYGTGVADISSGSQPNSAAVTPEMPGGAIDNQYSHMT</sequence>
<feature type="transmembrane region" description="Helical" evidence="2">
    <location>
        <begin position="16"/>
        <end position="40"/>
    </location>
</feature>
<evidence type="ECO:0000256" key="2">
    <source>
        <dbReference type="SAM" id="Phobius"/>
    </source>
</evidence>
<keyword evidence="2" id="KW-0472">Membrane</keyword>
<reference evidence="3" key="1">
    <citation type="submission" date="2021-01" db="EMBL/GenBank/DDBJ databases">
        <authorList>
            <person name="Corre E."/>
            <person name="Pelletier E."/>
            <person name="Niang G."/>
            <person name="Scheremetjew M."/>
            <person name="Finn R."/>
            <person name="Kale V."/>
            <person name="Holt S."/>
            <person name="Cochrane G."/>
            <person name="Meng A."/>
            <person name="Brown T."/>
            <person name="Cohen L."/>
        </authorList>
    </citation>
    <scope>NUCLEOTIDE SEQUENCE</scope>
    <source>
        <strain evidence="3">SAG 63-3</strain>
    </source>
</reference>
<protein>
    <submittedName>
        <fullName evidence="3">Uncharacterized protein</fullName>
    </submittedName>
</protein>
<name>A0A7S0YE02_9CHLO</name>
<keyword evidence="2" id="KW-0812">Transmembrane</keyword>
<evidence type="ECO:0000313" key="3">
    <source>
        <dbReference type="EMBL" id="CAD8765260.1"/>
    </source>
</evidence>
<proteinExistence type="predicted"/>
<organism evidence="3">
    <name type="scientific">Polytomella parva</name>
    <dbReference type="NCBI Taxonomy" id="51329"/>
    <lineage>
        <taxon>Eukaryota</taxon>
        <taxon>Viridiplantae</taxon>
        <taxon>Chlorophyta</taxon>
        <taxon>core chlorophytes</taxon>
        <taxon>Chlorophyceae</taxon>
        <taxon>CS clade</taxon>
        <taxon>Chlamydomonadales</taxon>
        <taxon>Chlamydomonadaceae</taxon>
        <taxon>Polytomella</taxon>
    </lineage>
</organism>
<dbReference type="EMBL" id="HBFM01002863">
    <property type="protein sequence ID" value="CAD8765260.1"/>
    <property type="molecule type" value="Transcribed_RNA"/>
</dbReference>
<feature type="region of interest" description="Disordered" evidence="1">
    <location>
        <begin position="185"/>
        <end position="209"/>
    </location>
</feature>
<dbReference type="AlphaFoldDB" id="A0A7S0YE02"/>